<evidence type="ECO:0000313" key="3">
    <source>
        <dbReference type="EMBL" id="CAF3995190.1"/>
    </source>
</evidence>
<feature type="domain" description="BPTI/Kunitz inhibitor" evidence="2">
    <location>
        <begin position="29"/>
        <end position="63"/>
    </location>
</feature>
<gene>
    <name evidence="3" type="ORF">BYL167_LOCUS13377</name>
</gene>
<dbReference type="InterPro" id="IPR002223">
    <property type="entry name" value="Kunitz_BPTI"/>
</dbReference>
<dbReference type="Proteomes" id="UP000681967">
    <property type="component" value="Unassembled WGS sequence"/>
</dbReference>
<comment type="caution">
    <text evidence="3">The sequence shown here is derived from an EMBL/GenBank/DDBJ whole genome shotgun (WGS) entry which is preliminary data.</text>
</comment>
<name>A0A8S2NF31_9BILA</name>
<protein>
    <recommendedName>
        <fullName evidence="2">BPTI/Kunitz inhibitor domain-containing protein</fullName>
    </recommendedName>
</protein>
<dbReference type="GO" id="GO:0004867">
    <property type="term" value="F:serine-type endopeptidase inhibitor activity"/>
    <property type="evidence" value="ECO:0007669"/>
    <property type="project" value="InterPro"/>
</dbReference>
<dbReference type="EMBL" id="CAJOBH010004583">
    <property type="protein sequence ID" value="CAF3995190.1"/>
    <property type="molecule type" value="Genomic_DNA"/>
</dbReference>
<feature type="chain" id="PRO_5035894216" description="BPTI/Kunitz inhibitor domain-containing protein" evidence="1">
    <location>
        <begin position="25"/>
        <end position="177"/>
    </location>
</feature>
<dbReference type="InterPro" id="IPR039637">
    <property type="entry name" value="CNOT7/CNOT8/Pop2"/>
</dbReference>
<dbReference type="SUPFAM" id="SSF53098">
    <property type="entry name" value="Ribonuclease H-like"/>
    <property type="match status" value="1"/>
</dbReference>
<dbReference type="Gene3D" id="4.10.410.10">
    <property type="entry name" value="Pancreatic trypsin inhibitor Kunitz domain"/>
    <property type="match status" value="1"/>
</dbReference>
<organism evidence="3 4">
    <name type="scientific">Rotaria magnacalcarata</name>
    <dbReference type="NCBI Taxonomy" id="392030"/>
    <lineage>
        <taxon>Eukaryota</taxon>
        <taxon>Metazoa</taxon>
        <taxon>Spiralia</taxon>
        <taxon>Gnathifera</taxon>
        <taxon>Rotifera</taxon>
        <taxon>Eurotatoria</taxon>
        <taxon>Bdelloidea</taxon>
        <taxon>Philodinida</taxon>
        <taxon>Philodinidae</taxon>
        <taxon>Rotaria</taxon>
    </lineage>
</organism>
<dbReference type="PANTHER" id="PTHR10797">
    <property type="entry name" value="CCR4-NOT TRANSCRIPTION COMPLEX SUBUNIT"/>
    <property type="match status" value="1"/>
</dbReference>
<feature type="non-terminal residue" evidence="3">
    <location>
        <position position="1"/>
    </location>
</feature>
<dbReference type="PROSITE" id="PS50279">
    <property type="entry name" value="BPTI_KUNITZ_2"/>
    <property type="match status" value="1"/>
</dbReference>
<dbReference type="GO" id="GO:0030014">
    <property type="term" value="C:CCR4-NOT complex"/>
    <property type="evidence" value="ECO:0007669"/>
    <property type="project" value="InterPro"/>
</dbReference>
<dbReference type="Gene3D" id="3.30.420.10">
    <property type="entry name" value="Ribonuclease H-like superfamily/Ribonuclease H"/>
    <property type="match status" value="2"/>
</dbReference>
<dbReference type="InterPro" id="IPR036397">
    <property type="entry name" value="RNaseH_sf"/>
</dbReference>
<proteinExistence type="predicted"/>
<dbReference type="SMART" id="SM00131">
    <property type="entry name" value="KU"/>
    <property type="match status" value="1"/>
</dbReference>
<feature type="signal peptide" evidence="1">
    <location>
        <begin position="1"/>
        <end position="24"/>
    </location>
</feature>
<dbReference type="InterPro" id="IPR012337">
    <property type="entry name" value="RNaseH-like_sf"/>
</dbReference>
<accession>A0A8S2NF31</accession>
<reference evidence="3" key="1">
    <citation type="submission" date="2021-02" db="EMBL/GenBank/DDBJ databases">
        <authorList>
            <person name="Nowell W R."/>
        </authorList>
    </citation>
    <scope>NUCLEOTIDE SEQUENCE</scope>
</reference>
<dbReference type="InterPro" id="IPR036880">
    <property type="entry name" value="Kunitz_BPTI_sf"/>
</dbReference>
<dbReference type="GO" id="GO:0003676">
    <property type="term" value="F:nucleic acid binding"/>
    <property type="evidence" value="ECO:0007669"/>
    <property type="project" value="InterPro"/>
</dbReference>
<dbReference type="GO" id="GO:0004535">
    <property type="term" value="F:poly(A)-specific ribonuclease activity"/>
    <property type="evidence" value="ECO:0007669"/>
    <property type="project" value="InterPro"/>
</dbReference>
<keyword evidence="1" id="KW-0732">Signal</keyword>
<dbReference type="AlphaFoldDB" id="A0A8S2NF31"/>
<sequence>YQKRNMNKVFIPLVIFFCCSLVFARPPECELTFDTGICRGMFPAVYFDSSSSQCKEFIYGGCGVPNIVIMPEEPIPLYRIKDVWAHNVEEEFRSIRKLILKYPFVAMIERIGPQHQAGSDSLMTGLSFFRMKELFFEDSIDEGKYSGHLYGLGNSAFPTGGFVFENDPVNVIENESP</sequence>
<dbReference type="Pfam" id="PF00014">
    <property type="entry name" value="Kunitz_BPTI"/>
    <property type="match status" value="1"/>
</dbReference>
<evidence type="ECO:0000256" key="1">
    <source>
        <dbReference type="SAM" id="SignalP"/>
    </source>
</evidence>
<evidence type="ECO:0000259" key="2">
    <source>
        <dbReference type="PROSITE" id="PS50279"/>
    </source>
</evidence>
<evidence type="ECO:0000313" key="4">
    <source>
        <dbReference type="Proteomes" id="UP000681967"/>
    </source>
</evidence>
<dbReference type="SUPFAM" id="SSF57362">
    <property type="entry name" value="BPTI-like"/>
    <property type="match status" value="1"/>
</dbReference>